<name>A0A3G5A607_9VIRU</name>
<gene>
    <name evidence="1" type="ORF">Harvfovirus51_13</name>
</gene>
<protein>
    <submittedName>
        <fullName evidence="1">Uncharacterized protein</fullName>
    </submittedName>
</protein>
<organism evidence="1">
    <name type="scientific">Harvfovirus sp</name>
    <dbReference type="NCBI Taxonomy" id="2487768"/>
    <lineage>
        <taxon>Viruses</taxon>
        <taxon>Varidnaviria</taxon>
        <taxon>Bamfordvirae</taxon>
        <taxon>Nucleocytoviricota</taxon>
        <taxon>Megaviricetes</taxon>
        <taxon>Imitervirales</taxon>
        <taxon>Mimiviridae</taxon>
        <taxon>Klosneuvirinae</taxon>
    </lineage>
</organism>
<sequence length="182" mass="20244">MGETCVSIEGMTATATAKKELQFDSFELGYIGSDSKLLAVNTRFRRIDLVNKEFWFADGDIDYTFMGSSRAIVNDSEIFVINKKFTISRDKDGLGTSPIVVAQSVRIDFNTFYPSLIPILRSLKEQCDKSGVVTLSVNLNAMPFSLTLTNTKPELSILEFDFAYKANGIGISILTLKEKIEL</sequence>
<reference evidence="1" key="1">
    <citation type="submission" date="2018-10" db="EMBL/GenBank/DDBJ databases">
        <title>Hidden diversity of soil giant viruses.</title>
        <authorList>
            <person name="Schulz F."/>
            <person name="Alteio L."/>
            <person name="Goudeau D."/>
            <person name="Ryan E.M."/>
            <person name="Malmstrom R.R."/>
            <person name="Blanchard J."/>
            <person name="Woyke T."/>
        </authorList>
    </citation>
    <scope>NUCLEOTIDE SEQUENCE</scope>
    <source>
        <strain evidence="1">HAV1</strain>
    </source>
</reference>
<accession>A0A3G5A607</accession>
<proteinExistence type="predicted"/>
<evidence type="ECO:0000313" key="1">
    <source>
        <dbReference type="EMBL" id="AYV81681.1"/>
    </source>
</evidence>
<dbReference type="EMBL" id="MK072293">
    <property type="protein sequence ID" value="AYV81681.1"/>
    <property type="molecule type" value="Genomic_DNA"/>
</dbReference>